<protein>
    <submittedName>
        <fullName evidence="7">Ribose import permease protein RbsC</fullName>
    </submittedName>
</protein>
<evidence type="ECO:0000256" key="6">
    <source>
        <dbReference type="SAM" id="Phobius"/>
    </source>
</evidence>
<comment type="subcellular location">
    <subcellularLocation>
        <location evidence="1">Cell membrane</location>
        <topology evidence="1">Multi-pass membrane protein</topology>
    </subcellularLocation>
</comment>
<organism evidence="7">
    <name type="scientific">bioreactor metagenome</name>
    <dbReference type="NCBI Taxonomy" id="1076179"/>
    <lineage>
        <taxon>unclassified sequences</taxon>
        <taxon>metagenomes</taxon>
        <taxon>ecological metagenomes</taxon>
    </lineage>
</organism>
<dbReference type="AlphaFoldDB" id="A0A645B1W3"/>
<gene>
    <name evidence="7" type="primary">rbsC_44</name>
    <name evidence="7" type="ORF">SDC9_106287</name>
</gene>
<dbReference type="PANTHER" id="PTHR32196">
    <property type="entry name" value="ABC TRANSPORTER PERMEASE PROTEIN YPHD-RELATED-RELATED"/>
    <property type="match status" value="1"/>
</dbReference>
<feature type="transmembrane region" description="Helical" evidence="6">
    <location>
        <begin position="294"/>
        <end position="313"/>
    </location>
</feature>
<evidence type="ECO:0000256" key="2">
    <source>
        <dbReference type="ARBA" id="ARBA00022475"/>
    </source>
</evidence>
<feature type="transmembrane region" description="Helical" evidence="6">
    <location>
        <begin position="71"/>
        <end position="88"/>
    </location>
</feature>
<evidence type="ECO:0000256" key="1">
    <source>
        <dbReference type="ARBA" id="ARBA00004651"/>
    </source>
</evidence>
<dbReference type="GO" id="GO:0005886">
    <property type="term" value="C:plasma membrane"/>
    <property type="evidence" value="ECO:0007669"/>
    <property type="project" value="UniProtKB-SubCell"/>
</dbReference>
<name>A0A645B1W3_9ZZZZ</name>
<accession>A0A645B1W3</accession>
<dbReference type="CDD" id="cd06579">
    <property type="entry name" value="TM_PBP1_transp_AraH_like"/>
    <property type="match status" value="1"/>
</dbReference>
<comment type="caution">
    <text evidence="7">The sequence shown here is derived from an EMBL/GenBank/DDBJ whole genome shotgun (WGS) entry which is preliminary data.</text>
</comment>
<dbReference type="InterPro" id="IPR001851">
    <property type="entry name" value="ABC_transp_permease"/>
</dbReference>
<feature type="transmembrane region" description="Helical" evidence="6">
    <location>
        <begin position="40"/>
        <end position="59"/>
    </location>
</feature>
<dbReference type="GO" id="GO:0022857">
    <property type="term" value="F:transmembrane transporter activity"/>
    <property type="evidence" value="ECO:0007669"/>
    <property type="project" value="InterPro"/>
</dbReference>
<feature type="transmembrane region" description="Helical" evidence="6">
    <location>
        <begin position="162"/>
        <end position="184"/>
    </location>
</feature>
<evidence type="ECO:0000256" key="4">
    <source>
        <dbReference type="ARBA" id="ARBA00022989"/>
    </source>
</evidence>
<sequence length="339" mass="35975">MQEIMRKIKKSDFADKVTLLVAMVLLTALFTFFNKNYFSFANLINVLIACSLIGFVAIGETNLVIANQVDLAAGSVAACAGVIAALLTRAGMNALVALLIAVLVGALVGAVNAALVTFLRLQPFIATLATMSIVRGFAYILCNGKAVAVSDKTFIKFGNYRVFGFLPVPVLLLIITFIIFSVVLSKTYFGRSIYVLGGNAYAARLAGLNPTQMLFKMHIIESALAAFAGVLLAARMNSGQPSACVGLEFDAITAAVLGGTAFTGGVGTIFGTFLGMLVLQGFKTGLNMVGVQTFWQEVAQGALLVVALAFDFYRKHSRDKKALEDSMRARGAQVPAKAR</sequence>
<feature type="transmembrane region" description="Helical" evidence="6">
    <location>
        <begin position="124"/>
        <end position="142"/>
    </location>
</feature>
<evidence type="ECO:0000256" key="3">
    <source>
        <dbReference type="ARBA" id="ARBA00022692"/>
    </source>
</evidence>
<reference evidence="7" key="1">
    <citation type="submission" date="2019-08" db="EMBL/GenBank/DDBJ databases">
        <authorList>
            <person name="Kucharzyk K."/>
            <person name="Murdoch R.W."/>
            <person name="Higgins S."/>
            <person name="Loffler F."/>
        </authorList>
    </citation>
    <scope>NUCLEOTIDE SEQUENCE</scope>
</reference>
<feature type="transmembrane region" description="Helical" evidence="6">
    <location>
        <begin position="213"/>
        <end position="234"/>
    </location>
</feature>
<keyword evidence="2" id="KW-1003">Cell membrane</keyword>
<evidence type="ECO:0000313" key="7">
    <source>
        <dbReference type="EMBL" id="MPM59445.1"/>
    </source>
</evidence>
<proteinExistence type="predicted"/>
<dbReference type="PANTHER" id="PTHR32196:SF72">
    <property type="entry name" value="RIBOSE IMPORT PERMEASE PROTEIN RBSC"/>
    <property type="match status" value="1"/>
</dbReference>
<feature type="transmembrane region" description="Helical" evidence="6">
    <location>
        <begin position="255"/>
        <end position="282"/>
    </location>
</feature>
<dbReference type="EMBL" id="VSSQ01017294">
    <property type="protein sequence ID" value="MPM59445.1"/>
    <property type="molecule type" value="Genomic_DNA"/>
</dbReference>
<keyword evidence="3 6" id="KW-0812">Transmembrane</keyword>
<keyword evidence="4 6" id="KW-1133">Transmembrane helix</keyword>
<keyword evidence="5 6" id="KW-0472">Membrane</keyword>
<dbReference type="Pfam" id="PF02653">
    <property type="entry name" value="BPD_transp_2"/>
    <property type="match status" value="1"/>
</dbReference>
<feature type="transmembrane region" description="Helical" evidence="6">
    <location>
        <begin position="95"/>
        <end position="118"/>
    </location>
</feature>
<evidence type="ECO:0000256" key="5">
    <source>
        <dbReference type="ARBA" id="ARBA00023136"/>
    </source>
</evidence>